<dbReference type="OrthoDB" id="2344312at2759"/>
<dbReference type="Proteomes" id="UP000053599">
    <property type="component" value="Unassembled WGS sequence"/>
</dbReference>
<reference evidence="4 5" key="1">
    <citation type="submission" date="2015-01" db="EMBL/GenBank/DDBJ databases">
        <title>The Genome Sequence of Exophiala sideris CBS121828.</title>
        <authorList>
            <consortium name="The Broad Institute Genomics Platform"/>
            <person name="Cuomo C."/>
            <person name="de Hoog S."/>
            <person name="Gorbushina A."/>
            <person name="Stielow B."/>
            <person name="Teixiera M."/>
            <person name="Abouelleil A."/>
            <person name="Chapman S.B."/>
            <person name="Priest M."/>
            <person name="Young S.K."/>
            <person name="Wortman J."/>
            <person name="Nusbaum C."/>
            <person name="Birren B."/>
        </authorList>
    </citation>
    <scope>NUCLEOTIDE SEQUENCE [LARGE SCALE GENOMIC DNA]</scope>
    <source>
        <strain evidence="4 5">CBS 121828</strain>
    </source>
</reference>
<dbReference type="InterPro" id="IPR057514">
    <property type="entry name" value="NTF2_SigF"/>
</dbReference>
<proteinExistence type="predicted"/>
<accession>A0A0D1WZT3</accession>
<feature type="domain" description="SigF-like NTF2-like" evidence="3">
    <location>
        <begin position="176"/>
        <end position="232"/>
    </location>
</feature>
<protein>
    <recommendedName>
        <fullName evidence="3">SigF-like NTF2-like domain-containing protein</fullName>
    </recommendedName>
</protein>
<sequence>MDDPVAEISHIIQTLCTAPPAIQAAAIRTYFTPNASFTHPFCRTGSFAGSIWLVIMIYRWYKILSPHIDVWIDSVAFDKKQMLLYVSIHQKFRLWIVPFYVAPVKFVTVLKLTTDPAPESQDLTVAPSGPSQFIDNKEDGEGSNGKTKVRFEDTNTTRKRKDNSSGSSTAITEGAEEDVKYFIQSQDDLYQTTEWIKFLVPWGVGVFLMVFWQFWATFFCVIGTKTFDFLGWLPRKLYYTDFEVFENNDKPELGAD</sequence>
<dbReference type="EMBL" id="KN846953">
    <property type="protein sequence ID" value="KIV80716.1"/>
    <property type="molecule type" value="Genomic_DNA"/>
</dbReference>
<keyword evidence="2" id="KW-1133">Transmembrane helix</keyword>
<dbReference type="PANTHER" id="PTHR35393">
    <property type="entry name" value="CHROMOSOME 1, WHOLE GENOME SHOTGUN SEQUENCE"/>
    <property type="match status" value="1"/>
</dbReference>
<evidence type="ECO:0000256" key="1">
    <source>
        <dbReference type="SAM" id="MobiDB-lite"/>
    </source>
</evidence>
<keyword evidence="2" id="KW-0472">Membrane</keyword>
<keyword evidence="2" id="KW-0812">Transmembrane</keyword>
<evidence type="ECO:0000256" key="2">
    <source>
        <dbReference type="SAM" id="Phobius"/>
    </source>
</evidence>
<organism evidence="4 5">
    <name type="scientific">Exophiala sideris</name>
    <dbReference type="NCBI Taxonomy" id="1016849"/>
    <lineage>
        <taxon>Eukaryota</taxon>
        <taxon>Fungi</taxon>
        <taxon>Dikarya</taxon>
        <taxon>Ascomycota</taxon>
        <taxon>Pezizomycotina</taxon>
        <taxon>Eurotiomycetes</taxon>
        <taxon>Chaetothyriomycetidae</taxon>
        <taxon>Chaetothyriales</taxon>
        <taxon>Herpotrichiellaceae</taxon>
        <taxon>Exophiala</taxon>
    </lineage>
</organism>
<evidence type="ECO:0000313" key="5">
    <source>
        <dbReference type="Proteomes" id="UP000053599"/>
    </source>
</evidence>
<feature type="transmembrane region" description="Helical" evidence="2">
    <location>
        <begin position="199"/>
        <end position="222"/>
    </location>
</feature>
<feature type="region of interest" description="Disordered" evidence="1">
    <location>
        <begin position="121"/>
        <end position="170"/>
    </location>
</feature>
<dbReference type="STRING" id="1016849.A0A0D1WZT3"/>
<gene>
    <name evidence="4" type="ORF">PV11_08200</name>
</gene>
<dbReference type="HOGENOM" id="CLU_079426_0_1_1"/>
<dbReference type="AlphaFoldDB" id="A0A0D1WZT3"/>
<evidence type="ECO:0000313" key="4">
    <source>
        <dbReference type="EMBL" id="KIV80716.1"/>
    </source>
</evidence>
<dbReference type="Pfam" id="PF24840">
    <property type="entry name" value="NTF2_SigF"/>
    <property type="match status" value="2"/>
</dbReference>
<evidence type="ECO:0000259" key="3">
    <source>
        <dbReference type="Pfam" id="PF24840"/>
    </source>
</evidence>
<feature type="domain" description="SigF-like NTF2-like" evidence="3">
    <location>
        <begin position="1"/>
        <end position="114"/>
    </location>
</feature>
<name>A0A0D1WZT3_9EURO</name>
<dbReference type="PANTHER" id="PTHR35393:SF1">
    <property type="entry name" value="SNOAL-LIKE DOMAIN-CONTAINING PROTEIN"/>
    <property type="match status" value="1"/>
</dbReference>